<dbReference type="AlphaFoldDB" id="A0A3Q2ZMX7"/>
<dbReference type="PANTHER" id="PTHR21687">
    <property type="entry name" value="PLASMALEMMA VESICLE-ASSOCIATED PROTEIN"/>
    <property type="match status" value="1"/>
</dbReference>
<keyword evidence="4" id="KW-1185">Reference proteome</keyword>
<keyword evidence="2" id="KW-0812">Transmembrane</keyword>
<evidence type="ECO:0000313" key="3">
    <source>
        <dbReference type="Ensembl" id="ENSKMAP00000005123.1"/>
    </source>
</evidence>
<evidence type="ECO:0000256" key="1">
    <source>
        <dbReference type="SAM" id="MobiDB-lite"/>
    </source>
</evidence>
<sequence>MYSSSYSRAKLGLESREKLHKPKGKSCGYYMKIFLFFSSLIQSLIIVSLVLFLIYGQPEKTAEEQRVKELELGFNVLSENNVRLRKEKGELGAKLAAHTAEKAALEKVMLKLKTDVNNTEDLRKKVMACERDRFMANSKLAQCPSRPAHPPTVMSNNELKVLQSHNNQQRELINLLQLNFTQMVQDLRQERDSVLKNRDVYLGEATMLRRESSMLREQLSTYTRKCKEDFASSLIGIQTVTKKFLEKINNVFPPHLTFHLTCRGQNEQLEKIKSSCTNLSTDIENKFQLYLDNVGNTVTTIQFQSSQLEVQNKYLNITLQQCEHKHSEAVAKATKDLDLQQKRYDNEVERLLIEQNRLREEKLQIGRELQKLTPPNSKAGSPNTGSPQTAPQQVRSYGGTPGSSKTLTVG</sequence>
<keyword evidence="2" id="KW-0472">Membrane</keyword>
<dbReference type="Proteomes" id="UP000264800">
    <property type="component" value="Unplaced"/>
</dbReference>
<dbReference type="CTD" id="570276"/>
<feature type="compositionally biased region" description="Polar residues" evidence="1">
    <location>
        <begin position="373"/>
        <end position="395"/>
    </location>
</feature>
<dbReference type="Ensembl" id="ENSKMAT00000005213.1">
    <property type="protein sequence ID" value="ENSKMAP00000005123.1"/>
    <property type="gene ID" value="ENSKMAG00000003898.1"/>
</dbReference>
<reference evidence="3" key="1">
    <citation type="submission" date="2025-08" db="UniProtKB">
        <authorList>
            <consortium name="Ensembl"/>
        </authorList>
    </citation>
    <scope>IDENTIFICATION</scope>
</reference>
<protein>
    <submittedName>
        <fullName evidence="3">Plasmalemma vesicle associated protein b</fullName>
    </submittedName>
</protein>
<proteinExistence type="predicted"/>
<dbReference type="PANTHER" id="PTHR21687:SF6">
    <property type="entry name" value="PLASMALEMMA VESICLE-ASSOCIATED PROTEIN"/>
    <property type="match status" value="1"/>
</dbReference>
<feature type="transmembrane region" description="Helical" evidence="2">
    <location>
        <begin position="33"/>
        <end position="55"/>
    </location>
</feature>
<dbReference type="InterPro" id="IPR009538">
    <property type="entry name" value="PV-1"/>
</dbReference>
<name>A0A3Q2ZMX7_KRYMA</name>
<dbReference type="GO" id="GO:0043114">
    <property type="term" value="P:regulation of vascular permeability"/>
    <property type="evidence" value="ECO:0007669"/>
    <property type="project" value="Ensembl"/>
</dbReference>
<dbReference type="GeneTree" id="ENSGT00390000006166"/>
<dbReference type="STRING" id="37003.ENSKMAP00000005123"/>
<accession>A0A3Q2ZMX7</accession>
<reference evidence="3" key="2">
    <citation type="submission" date="2025-09" db="UniProtKB">
        <authorList>
            <consortium name="Ensembl"/>
        </authorList>
    </citation>
    <scope>IDENTIFICATION</scope>
</reference>
<evidence type="ECO:0000313" key="4">
    <source>
        <dbReference type="Proteomes" id="UP000264800"/>
    </source>
</evidence>
<dbReference type="Pfam" id="PF06637">
    <property type="entry name" value="PV-1"/>
    <property type="match status" value="1"/>
</dbReference>
<dbReference type="RefSeq" id="XP_024861129.1">
    <property type="nucleotide sequence ID" value="XM_025005361.2"/>
</dbReference>
<dbReference type="GO" id="GO:0007219">
    <property type="term" value="P:Notch signaling pathway"/>
    <property type="evidence" value="ECO:0007669"/>
    <property type="project" value="Ensembl"/>
</dbReference>
<keyword evidence="2" id="KW-1133">Transmembrane helix</keyword>
<dbReference type="GeneID" id="108234246"/>
<organism evidence="3 4">
    <name type="scientific">Kryptolebias marmoratus</name>
    <name type="common">Mangrove killifish</name>
    <name type="synonym">Rivulus marmoratus</name>
    <dbReference type="NCBI Taxonomy" id="37003"/>
    <lineage>
        <taxon>Eukaryota</taxon>
        <taxon>Metazoa</taxon>
        <taxon>Chordata</taxon>
        <taxon>Craniata</taxon>
        <taxon>Vertebrata</taxon>
        <taxon>Euteleostomi</taxon>
        <taxon>Actinopterygii</taxon>
        <taxon>Neopterygii</taxon>
        <taxon>Teleostei</taxon>
        <taxon>Neoteleostei</taxon>
        <taxon>Acanthomorphata</taxon>
        <taxon>Ovalentaria</taxon>
        <taxon>Atherinomorphae</taxon>
        <taxon>Cyprinodontiformes</taxon>
        <taxon>Rivulidae</taxon>
        <taxon>Kryptolebias</taxon>
    </lineage>
</organism>
<evidence type="ECO:0000256" key="2">
    <source>
        <dbReference type="SAM" id="Phobius"/>
    </source>
</evidence>
<dbReference type="GO" id="GO:0002693">
    <property type="term" value="P:positive regulation of cellular extravasation"/>
    <property type="evidence" value="ECO:0007669"/>
    <property type="project" value="TreeGrafter"/>
</dbReference>
<dbReference type="OMA" id="ETNKSCD"/>
<dbReference type="KEGG" id="kmr:108234246"/>
<feature type="region of interest" description="Disordered" evidence="1">
    <location>
        <begin position="366"/>
        <end position="410"/>
    </location>
</feature>